<protein>
    <submittedName>
        <fullName evidence="2">Glutaredoxin-like protein</fullName>
    </submittedName>
</protein>
<dbReference type="InterPro" id="IPR012336">
    <property type="entry name" value="Thioredoxin-like_fold"/>
</dbReference>
<proteinExistence type="predicted"/>
<dbReference type="CDD" id="cd02973">
    <property type="entry name" value="TRX_GRX_like"/>
    <property type="match status" value="1"/>
</dbReference>
<evidence type="ECO:0000313" key="3">
    <source>
        <dbReference type="Proteomes" id="UP000245921"/>
    </source>
</evidence>
<dbReference type="InterPro" id="IPR011903">
    <property type="entry name" value="TON_0319-like"/>
</dbReference>
<dbReference type="PANTHER" id="PTHR37170:SF1">
    <property type="entry name" value="GLUTAREDOXIN-LIKE PROTEIN"/>
    <property type="match status" value="1"/>
</dbReference>
<feature type="domain" description="Thioredoxin-like fold" evidence="1">
    <location>
        <begin position="134"/>
        <end position="217"/>
    </location>
</feature>
<dbReference type="PANTHER" id="PTHR37170">
    <property type="entry name" value="GLUTAREDOXIN-RELATED"/>
    <property type="match status" value="1"/>
</dbReference>
<sequence length="221" mass="25214">MAQLLDEKTREQVAEILKDMTNKVKFILFKNDSEYSEVTENLITELTEVNEKIQIESHSKDEDFEKYGLDKNLFPSMVLLDSEDKDLGIKFYGIPSGHEFSTLLQNIIMVSNSKVNFSEETQNKIKTIDKKIRIRAFVTPTCPYCPNAVLAAHQSAILNSNISGEMVEANEFPELSSKHGVSSVPHTVIEIFENDEWKTKNEFIGAYPEQNFLDEILKSVE</sequence>
<dbReference type="NCBIfam" id="TIGR02187">
    <property type="entry name" value="PDO_seleno_TRX"/>
    <property type="match status" value="1"/>
</dbReference>
<dbReference type="Gene3D" id="3.40.30.80">
    <property type="match status" value="1"/>
</dbReference>
<dbReference type="Proteomes" id="UP000245921">
    <property type="component" value="Unassembled WGS sequence"/>
</dbReference>
<gene>
    <name evidence="2" type="ORF">C7380_101130</name>
</gene>
<keyword evidence="3" id="KW-1185">Reference proteome</keyword>
<dbReference type="RefSeq" id="WP_109603548.1">
    <property type="nucleotide sequence ID" value="NZ_QGGI01000001.1"/>
</dbReference>
<dbReference type="PROSITE" id="PS51354">
    <property type="entry name" value="GLUTAREDOXIN_2"/>
    <property type="match status" value="1"/>
</dbReference>
<reference evidence="2 3" key="1">
    <citation type="submission" date="2018-05" db="EMBL/GenBank/DDBJ databases">
        <title>Genomic Encyclopedia of Type Strains, Phase IV (KMG-IV): sequencing the most valuable type-strain genomes for metagenomic binning, comparative biology and taxonomic classification.</title>
        <authorList>
            <person name="Goeker M."/>
        </authorList>
    </citation>
    <scope>NUCLEOTIDE SEQUENCE [LARGE SCALE GENOMIC DNA]</scope>
    <source>
        <strain evidence="2 3">DSM 24906</strain>
    </source>
</reference>
<accession>A0AA45HJY6</accession>
<comment type="caution">
    <text evidence="2">The sequence shown here is derived from an EMBL/GenBank/DDBJ whole genome shotgun (WGS) entry which is preliminary data.</text>
</comment>
<dbReference type="EMBL" id="QGGI01000001">
    <property type="protein sequence ID" value="PWJ96557.1"/>
    <property type="molecule type" value="Genomic_DNA"/>
</dbReference>
<organism evidence="2 3">
    <name type="scientific">Oceanotoga teriensis</name>
    <dbReference type="NCBI Taxonomy" id="515440"/>
    <lineage>
        <taxon>Bacteria</taxon>
        <taxon>Thermotogati</taxon>
        <taxon>Thermotogota</taxon>
        <taxon>Thermotogae</taxon>
        <taxon>Petrotogales</taxon>
        <taxon>Petrotogaceae</taxon>
        <taxon>Oceanotoga</taxon>
    </lineage>
</organism>
<dbReference type="AlphaFoldDB" id="A0AA45HJY6"/>
<dbReference type="InterPro" id="IPR036249">
    <property type="entry name" value="Thioredoxin-like_sf"/>
</dbReference>
<dbReference type="Pfam" id="PF13192">
    <property type="entry name" value="Thioredoxin_3"/>
    <property type="match status" value="1"/>
</dbReference>
<name>A0AA45HJY6_9BACT</name>
<dbReference type="SUPFAM" id="SSF52833">
    <property type="entry name" value="Thioredoxin-like"/>
    <property type="match status" value="2"/>
</dbReference>
<evidence type="ECO:0000313" key="2">
    <source>
        <dbReference type="EMBL" id="PWJ96557.1"/>
    </source>
</evidence>
<evidence type="ECO:0000259" key="1">
    <source>
        <dbReference type="Pfam" id="PF13192"/>
    </source>
</evidence>